<evidence type="ECO:0000256" key="1">
    <source>
        <dbReference type="ARBA" id="ARBA00023002"/>
    </source>
</evidence>
<gene>
    <name evidence="2" type="ORF">GBAR_LOCUS24204</name>
</gene>
<protein>
    <submittedName>
        <fullName evidence="2">3-phenylpropionate/cinnamic acid dioxygenase subunit beta</fullName>
    </submittedName>
</protein>
<keyword evidence="3" id="KW-1185">Reference proteome</keyword>
<dbReference type="InterPro" id="IPR032710">
    <property type="entry name" value="NTF2-like_dom_sf"/>
</dbReference>
<name>A0AA35TA34_GEOBA</name>
<dbReference type="PANTHER" id="PTHR41534">
    <property type="entry name" value="BLR3401 PROTEIN"/>
    <property type="match status" value="1"/>
</dbReference>
<dbReference type="AlphaFoldDB" id="A0AA35TA34"/>
<dbReference type="GO" id="GO:0051213">
    <property type="term" value="F:dioxygenase activity"/>
    <property type="evidence" value="ECO:0007669"/>
    <property type="project" value="UniProtKB-KW"/>
</dbReference>
<dbReference type="Proteomes" id="UP001174909">
    <property type="component" value="Unassembled WGS sequence"/>
</dbReference>
<sequence>MDSLRRRIERLDSGFAWAEDPPSRTRHFISNVELESTESPDEVKVYSNFIMYRTRGEREEDFYVGSREDILRRSEKGWLIAYRRIILDQTVISAKNVSNFF</sequence>
<evidence type="ECO:0000313" key="3">
    <source>
        <dbReference type="Proteomes" id="UP001174909"/>
    </source>
</evidence>
<keyword evidence="2" id="KW-0223">Dioxygenase</keyword>
<evidence type="ECO:0000313" key="2">
    <source>
        <dbReference type="EMBL" id="CAI8043636.1"/>
    </source>
</evidence>
<proteinExistence type="predicted"/>
<accession>A0AA35TA34</accession>
<dbReference type="CDD" id="cd00667">
    <property type="entry name" value="ring_hydroxylating_dioxygenases_beta"/>
    <property type="match status" value="1"/>
</dbReference>
<dbReference type="PANTHER" id="PTHR41534:SF2">
    <property type="entry name" value="3-PHENYLPROPIONATE_CINNAMIC ACID DIOXYGENASE SUBUNIT BETA"/>
    <property type="match status" value="1"/>
</dbReference>
<dbReference type="GO" id="GO:0019380">
    <property type="term" value="P:3-phenylpropionate catabolic process"/>
    <property type="evidence" value="ECO:0007669"/>
    <property type="project" value="TreeGrafter"/>
</dbReference>
<dbReference type="EMBL" id="CASHTH010003343">
    <property type="protein sequence ID" value="CAI8043636.1"/>
    <property type="molecule type" value="Genomic_DNA"/>
</dbReference>
<dbReference type="Gene3D" id="3.10.450.50">
    <property type="match status" value="1"/>
</dbReference>
<dbReference type="Pfam" id="PF00866">
    <property type="entry name" value="Ring_hydroxyl_B"/>
    <property type="match status" value="1"/>
</dbReference>
<comment type="caution">
    <text evidence="2">The sequence shown here is derived from an EMBL/GenBank/DDBJ whole genome shotgun (WGS) entry which is preliminary data.</text>
</comment>
<dbReference type="InterPro" id="IPR000391">
    <property type="entry name" value="Rng_hydr_dOase-bsu"/>
</dbReference>
<reference evidence="2" key="1">
    <citation type="submission" date="2023-03" db="EMBL/GenBank/DDBJ databases">
        <authorList>
            <person name="Steffen K."/>
            <person name="Cardenas P."/>
        </authorList>
    </citation>
    <scope>NUCLEOTIDE SEQUENCE</scope>
</reference>
<organism evidence="2 3">
    <name type="scientific">Geodia barretti</name>
    <name type="common">Barrett's horny sponge</name>
    <dbReference type="NCBI Taxonomy" id="519541"/>
    <lineage>
        <taxon>Eukaryota</taxon>
        <taxon>Metazoa</taxon>
        <taxon>Porifera</taxon>
        <taxon>Demospongiae</taxon>
        <taxon>Heteroscleromorpha</taxon>
        <taxon>Tetractinellida</taxon>
        <taxon>Astrophorina</taxon>
        <taxon>Geodiidae</taxon>
        <taxon>Geodia</taxon>
    </lineage>
</organism>
<keyword evidence="1" id="KW-0560">Oxidoreductase</keyword>
<dbReference type="SUPFAM" id="SSF54427">
    <property type="entry name" value="NTF2-like"/>
    <property type="match status" value="1"/>
</dbReference>